<sequence length="104" mass="11513">MTTLECLPLMGADGLRIEILEHSDTTLIIRWIEPGRCHYGEQRWRRRSAHSSGTCAVSRRKIRRGDAVFKPAERPAPANASAMIAAEVLEHALAAEELEHALAA</sequence>
<dbReference type="AlphaFoldDB" id="A0A1N7SKS2"/>
<dbReference type="EMBL" id="CYGY02000062">
    <property type="protein sequence ID" value="SIT48013.1"/>
    <property type="molecule type" value="Genomic_DNA"/>
</dbReference>
<evidence type="ECO:0000313" key="2">
    <source>
        <dbReference type="Proteomes" id="UP000195569"/>
    </source>
</evidence>
<protein>
    <recommendedName>
        <fullName evidence="3">DUF3331 domain-containing protein</fullName>
    </recommendedName>
</protein>
<evidence type="ECO:0008006" key="3">
    <source>
        <dbReference type="Google" id="ProtNLM"/>
    </source>
</evidence>
<comment type="caution">
    <text evidence="1">The sequence shown here is derived from an EMBL/GenBank/DDBJ whole genome shotgun (WGS) entry which is preliminary data.</text>
</comment>
<keyword evidence="2" id="KW-1185">Reference proteome</keyword>
<proteinExistence type="predicted"/>
<accession>A0A1N7SKS2</accession>
<dbReference type="Proteomes" id="UP000195569">
    <property type="component" value="Unassembled WGS sequence"/>
</dbReference>
<name>A0A1N7SKS2_9BURK</name>
<organism evidence="1 2">
    <name type="scientific">Paraburkholderia piptadeniae</name>
    <dbReference type="NCBI Taxonomy" id="1701573"/>
    <lineage>
        <taxon>Bacteria</taxon>
        <taxon>Pseudomonadati</taxon>
        <taxon>Pseudomonadota</taxon>
        <taxon>Betaproteobacteria</taxon>
        <taxon>Burkholderiales</taxon>
        <taxon>Burkholderiaceae</taxon>
        <taxon>Paraburkholderia</taxon>
    </lineage>
</organism>
<dbReference type="RefSeq" id="WP_087737815.1">
    <property type="nucleotide sequence ID" value="NZ_CYGY02000062.1"/>
</dbReference>
<dbReference type="InterPro" id="IPR021769">
    <property type="entry name" value="DUF3331"/>
</dbReference>
<gene>
    <name evidence="1" type="ORF">BN2476_620014</name>
</gene>
<evidence type="ECO:0000313" key="1">
    <source>
        <dbReference type="EMBL" id="SIT48013.1"/>
    </source>
</evidence>
<dbReference type="Pfam" id="PF11811">
    <property type="entry name" value="DUF3331"/>
    <property type="match status" value="1"/>
</dbReference>
<reference evidence="1" key="1">
    <citation type="submission" date="2016-12" db="EMBL/GenBank/DDBJ databases">
        <authorList>
            <person name="Moulin L."/>
        </authorList>
    </citation>
    <scope>NUCLEOTIDE SEQUENCE [LARGE SCALE GENOMIC DNA]</scope>
    <source>
        <strain evidence="1">STM 7183</strain>
    </source>
</reference>
<dbReference type="OrthoDB" id="9152922at2"/>